<dbReference type="OrthoDB" id="10263291at2759"/>
<dbReference type="HAMAP" id="MF_01925">
    <property type="entry name" value="P5C_reductase"/>
    <property type="match status" value="1"/>
</dbReference>
<dbReference type="EnsemblMetazoa" id="PPA06399.1">
    <property type="protein sequence ID" value="PPA06399.1"/>
    <property type="gene ID" value="WBGene00095953"/>
</dbReference>
<dbReference type="Pfam" id="PF14748">
    <property type="entry name" value="P5CR_dimer"/>
    <property type="match status" value="1"/>
</dbReference>
<dbReference type="GO" id="GO:0055129">
    <property type="term" value="P:L-proline biosynthetic process"/>
    <property type="evidence" value="ECO:0000318"/>
    <property type="project" value="GO_Central"/>
</dbReference>
<organism evidence="9 10">
    <name type="scientific">Pristionchus pacificus</name>
    <name type="common">Parasitic nematode worm</name>
    <dbReference type="NCBI Taxonomy" id="54126"/>
    <lineage>
        <taxon>Eukaryota</taxon>
        <taxon>Metazoa</taxon>
        <taxon>Ecdysozoa</taxon>
        <taxon>Nematoda</taxon>
        <taxon>Chromadorea</taxon>
        <taxon>Rhabditida</taxon>
        <taxon>Rhabditina</taxon>
        <taxon>Diplogasteromorpha</taxon>
        <taxon>Diplogasteroidea</taxon>
        <taxon>Neodiplogasteridae</taxon>
        <taxon>Pristionchus</taxon>
    </lineage>
</organism>
<gene>
    <name evidence="9" type="primary">WBGene00095953</name>
</gene>
<evidence type="ECO:0000256" key="3">
    <source>
        <dbReference type="ARBA" id="ARBA00012855"/>
    </source>
</evidence>
<dbReference type="PIRSF" id="PIRSF000193">
    <property type="entry name" value="Pyrrol-5-carb_rd"/>
    <property type="match status" value="1"/>
</dbReference>
<evidence type="ECO:0000256" key="6">
    <source>
        <dbReference type="ARBA" id="ARBA00023002"/>
    </source>
</evidence>
<dbReference type="GO" id="GO:0004735">
    <property type="term" value="F:pyrroline-5-carboxylate reductase activity"/>
    <property type="evidence" value="ECO:0000318"/>
    <property type="project" value="GO_Central"/>
</dbReference>
<evidence type="ECO:0000256" key="1">
    <source>
        <dbReference type="ARBA" id="ARBA00005205"/>
    </source>
</evidence>
<dbReference type="NCBIfam" id="TIGR00112">
    <property type="entry name" value="proC"/>
    <property type="match status" value="1"/>
</dbReference>
<accession>A0A8R1YAC1</accession>
<dbReference type="SUPFAM" id="SSF51735">
    <property type="entry name" value="NAD(P)-binding Rossmann-fold domains"/>
    <property type="match status" value="1"/>
</dbReference>
<dbReference type="PANTHER" id="PTHR11645:SF64">
    <property type="entry name" value="PYRROLINE-5-CARBOXYLATE REDUCTASE-RELATED"/>
    <property type="match status" value="1"/>
</dbReference>
<dbReference type="PROSITE" id="PS00521">
    <property type="entry name" value="P5CR"/>
    <property type="match status" value="1"/>
</dbReference>
<dbReference type="Pfam" id="PF03807">
    <property type="entry name" value="F420_oxidored"/>
    <property type="match status" value="1"/>
</dbReference>
<feature type="binding site" evidence="7">
    <location>
        <begin position="21"/>
        <end position="26"/>
    </location>
    <ligand>
        <name>NADP(+)</name>
        <dbReference type="ChEBI" id="CHEBI:58349"/>
    </ligand>
</feature>
<dbReference type="AlphaFoldDB" id="A0A2A6CAY6"/>
<sequence length="289" mass="30461">MSWSDLIDSCGLNVDTKLIFIGGGNMAGALIKGAVNSNFITKEDVVISVRSNESAAKWIKDGFSNTFTDNNEMLKKFPHGVVFICVKPQLFGSMVDQLEEGILYSSPLVVSIMAGLSTDTLAQKLSQSGYSHSIVRLMPSTPCLVGASATLICYNSLPHNDRLSLVTSLAACAGTCTILDEKQFHAASAVAACAPAYVFLLIEALADGGVLAGLPRKDALNLATQTFQGAAKLVAETGKHPGQLKDEVCSAGGSTIAGVRVLEKNGVRSALIEAVKASTERSEEMSRMK</sequence>
<evidence type="ECO:0000313" key="10">
    <source>
        <dbReference type="Proteomes" id="UP000005239"/>
    </source>
</evidence>
<dbReference type="Gene3D" id="1.10.3730.10">
    <property type="entry name" value="ProC C-terminal domain-like"/>
    <property type="match status" value="1"/>
</dbReference>
<evidence type="ECO:0000256" key="8">
    <source>
        <dbReference type="RuleBase" id="RU003903"/>
    </source>
</evidence>
<accession>A0A2A6CAY6</accession>
<dbReference type="InterPro" id="IPR029036">
    <property type="entry name" value="P5CR_dimer"/>
</dbReference>
<dbReference type="InterPro" id="IPR036291">
    <property type="entry name" value="NAD(P)-bd_dom_sf"/>
</dbReference>
<comment type="pathway">
    <text evidence="1 8">Amino-acid biosynthesis; L-proline biosynthesis; L-proline from L-glutamate 5-semialdehyde: step 1/1.</text>
</comment>
<dbReference type="InterPro" id="IPR028939">
    <property type="entry name" value="P5C_Rdtase_cat_N"/>
</dbReference>
<keyword evidence="10" id="KW-1185">Reference proteome</keyword>
<dbReference type="Proteomes" id="UP000005239">
    <property type="component" value="Unassembled WGS sequence"/>
</dbReference>
<name>A0A2A6CAY6_PRIPA</name>
<proteinExistence type="inferred from homology"/>
<dbReference type="EC" id="1.5.1.2" evidence="3 8"/>
<dbReference type="InterPro" id="IPR053790">
    <property type="entry name" value="P5CR-like_CS"/>
</dbReference>
<keyword evidence="4 8" id="KW-0641">Proline biosynthesis</keyword>
<evidence type="ECO:0000256" key="4">
    <source>
        <dbReference type="ARBA" id="ARBA00022650"/>
    </source>
</evidence>
<reference evidence="10" key="1">
    <citation type="journal article" date="2008" name="Nat. Genet.">
        <title>The Pristionchus pacificus genome provides a unique perspective on nematode lifestyle and parasitism.</title>
        <authorList>
            <person name="Dieterich C."/>
            <person name="Clifton S.W."/>
            <person name="Schuster L.N."/>
            <person name="Chinwalla A."/>
            <person name="Delehaunty K."/>
            <person name="Dinkelacker I."/>
            <person name="Fulton L."/>
            <person name="Fulton R."/>
            <person name="Godfrey J."/>
            <person name="Minx P."/>
            <person name="Mitreva M."/>
            <person name="Roeseler W."/>
            <person name="Tian H."/>
            <person name="Witte H."/>
            <person name="Yang S.P."/>
            <person name="Wilson R.K."/>
            <person name="Sommer R.J."/>
        </authorList>
    </citation>
    <scope>NUCLEOTIDE SEQUENCE [LARGE SCALE GENOMIC DNA]</scope>
    <source>
        <strain evidence="10">PS312</strain>
    </source>
</reference>
<feature type="binding site" evidence="7">
    <location>
        <position position="70"/>
    </location>
    <ligand>
        <name>NADPH</name>
        <dbReference type="ChEBI" id="CHEBI:57783"/>
    </ligand>
</feature>
<keyword evidence="6 8" id="KW-0560">Oxidoreductase</keyword>
<protein>
    <recommendedName>
        <fullName evidence="3 8">Pyrroline-5-carboxylate reductase</fullName>
        <ecNumber evidence="3 8">1.5.1.2</ecNumber>
    </recommendedName>
</protein>
<dbReference type="FunFam" id="1.10.3730.10:FF:000001">
    <property type="entry name" value="Pyrroline-5-carboxylate reductase"/>
    <property type="match status" value="1"/>
</dbReference>
<reference evidence="9" key="2">
    <citation type="submission" date="2022-06" db="UniProtKB">
        <authorList>
            <consortium name="EnsemblMetazoa"/>
        </authorList>
    </citation>
    <scope>IDENTIFICATION</scope>
    <source>
        <strain evidence="9">PS312</strain>
    </source>
</reference>
<comment type="catalytic activity">
    <reaction evidence="8">
        <text>L-proline + NADP(+) = (S)-1-pyrroline-5-carboxylate + NADPH + 2 H(+)</text>
        <dbReference type="Rhea" id="RHEA:14109"/>
        <dbReference type="ChEBI" id="CHEBI:15378"/>
        <dbReference type="ChEBI" id="CHEBI:17388"/>
        <dbReference type="ChEBI" id="CHEBI:57783"/>
        <dbReference type="ChEBI" id="CHEBI:58349"/>
        <dbReference type="ChEBI" id="CHEBI:60039"/>
        <dbReference type="EC" id="1.5.1.2"/>
    </reaction>
</comment>
<evidence type="ECO:0000256" key="5">
    <source>
        <dbReference type="ARBA" id="ARBA00022857"/>
    </source>
</evidence>
<evidence type="ECO:0000256" key="7">
    <source>
        <dbReference type="PIRSR" id="PIRSR000193-1"/>
    </source>
</evidence>
<keyword evidence="5 7" id="KW-0521">NADP</keyword>
<evidence type="ECO:0000256" key="2">
    <source>
        <dbReference type="ARBA" id="ARBA00005525"/>
    </source>
</evidence>
<dbReference type="SUPFAM" id="SSF48179">
    <property type="entry name" value="6-phosphogluconate dehydrogenase C-terminal domain-like"/>
    <property type="match status" value="1"/>
</dbReference>
<keyword evidence="8" id="KW-0028">Amino-acid biosynthesis</keyword>
<evidence type="ECO:0000313" key="9">
    <source>
        <dbReference type="EnsemblMetazoa" id="PPA06399.1"/>
    </source>
</evidence>
<dbReference type="Gene3D" id="3.40.50.720">
    <property type="entry name" value="NAD(P)-binding Rossmann-like Domain"/>
    <property type="match status" value="1"/>
</dbReference>
<dbReference type="PANTHER" id="PTHR11645">
    <property type="entry name" value="PYRROLINE-5-CARBOXYLATE REDUCTASE"/>
    <property type="match status" value="1"/>
</dbReference>
<dbReference type="InterPro" id="IPR008927">
    <property type="entry name" value="6-PGluconate_DH-like_C_sf"/>
</dbReference>
<comment type="similarity">
    <text evidence="2 8">Belongs to the pyrroline-5-carboxylate reductase family.</text>
</comment>
<dbReference type="InterPro" id="IPR000304">
    <property type="entry name" value="Pyrroline-COOH_reductase"/>
</dbReference>